<dbReference type="InterPro" id="IPR011576">
    <property type="entry name" value="Pyridox_Oxase_N"/>
</dbReference>
<dbReference type="GO" id="GO:0016627">
    <property type="term" value="F:oxidoreductase activity, acting on the CH-CH group of donors"/>
    <property type="evidence" value="ECO:0007669"/>
    <property type="project" value="TreeGrafter"/>
</dbReference>
<dbReference type="Pfam" id="PF01243">
    <property type="entry name" value="PNPOx_N"/>
    <property type="match status" value="1"/>
</dbReference>
<evidence type="ECO:0000256" key="1">
    <source>
        <dbReference type="ARBA" id="ARBA00023002"/>
    </source>
</evidence>
<dbReference type="RefSeq" id="WP_123696419.1">
    <property type="nucleotide sequence ID" value="NZ_RKHJ01000001.1"/>
</dbReference>
<dbReference type="InterPro" id="IPR012349">
    <property type="entry name" value="Split_barrel_FMN-bd"/>
</dbReference>
<dbReference type="AlphaFoldDB" id="A0A3N2AQK7"/>
<dbReference type="OrthoDB" id="162914at2"/>
<organism evidence="3 4">
    <name type="scientific">Agrococcus jenensis</name>
    <dbReference type="NCBI Taxonomy" id="46353"/>
    <lineage>
        <taxon>Bacteria</taxon>
        <taxon>Bacillati</taxon>
        <taxon>Actinomycetota</taxon>
        <taxon>Actinomycetes</taxon>
        <taxon>Micrococcales</taxon>
        <taxon>Microbacteriaceae</taxon>
        <taxon>Agrococcus</taxon>
    </lineage>
</organism>
<evidence type="ECO:0000313" key="4">
    <source>
        <dbReference type="Proteomes" id="UP000275456"/>
    </source>
</evidence>
<proteinExistence type="predicted"/>
<dbReference type="NCBIfam" id="TIGR03618">
    <property type="entry name" value="Rv1155_F420"/>
    <property type="match status" value="1"/>
</dbReference>
<sequence>MQAWTDIAHHFSTTAVAHLATLQPDGAPQVVPLWIDRHGDDELVFFTIAGSRKDRNIGRDPRVAVSITAPDDAYVMATVRGEVTARIDGEEGMAIVDRLSVKYTGEPYAEREGFVAFVIRPRKWSAVDYGAADSTGS</sequence>
<reference evidence="3 4" key="1">
    <citation type="submission" date="2018-11" db="EMBL/GenBank/DDBJ databases">
        <title>Sequencing the genomes of 1000 actinobacteria strains.</title>
        <authorList>
            <person name="Klenk H.-P."/>
        </authorList>
    </citation>
    <scope>NUCLEOTIDE SEQUENCE [LARGE SCALE GENOMIC DNA]</scope>
    <source>
        <strain evidence="3 4">DSM 9580</strain>
    </source>
</reference>
<dbReference type="InterPro" id="IPR052019">
    <property type="entry name" value="F420H2_bilvrd_red/Heme_oxyg"/>
</dbReference>
<dbReference type="Proteomes" id="UP000275456">
    <property type="component" value="Unassembled WGS sequence"/>
</dbReference>
<accession>A0A3N2AQK7</accession>
<comment type="caution">
    <text evidence="3">The sequence shown here is derived from an EMBL/GenBank/DDBJ whole genome shotgun (WGS) entry which is preliminary data.</text>
</comment>
<protein>
    <submittedName>
        <fullName evidence="3">PPOX class probable F420-dependent enzyme</fullName>
    </submittedName>
</protein>
<keyword evidence="4" id="KW-1185">Reference proteome</keyword>
<evidence type="ECO:0000259" key="2">
    <source>
        <dbReference type="Pfam" id="PF01243"/>
    </source>
</evidence>
<gene>
    <name evidence="3" type="ORF">EDD26_0686</name>
</gene>
<dbReference type="GO" id="GO:0005829">
    <property type="term" value="C:cytosol"/>
    <property type="evidence" value="ECO:0007669"/>
    <property type="project" value="TreeGrafter"/>
</dbReference>
<dbReference type="PANTHER" id="PTHR35176:SF6">
    <property type="entry name" value="HEME OXYGENASE HI_0854-RELATED"/>
    <property type="match status" value="1"/>
</dbReference>
<dbReference type="Gene3D" id="2.30.110.10">
    <property type="entry name" value="Electron Transport, Fmn-binding Protein, Chain A"/>
    <property type="match status" value="1"/>
</dbReference>
<dbReference type="EMBL" id="RKHJ01000001">
    <property type="protein sequence ID" value="ROR65320.1"/>
    <property type="molecule type" value="Genomic_DNA"/>
</dbReference>
<dbReference type="GO" id="GO:0070967">
    <property type="term" value="F:coenzyme F420 binding"/>
    <property type="evidence" value="ECO:0007669"/>
    <property type="project" value="TreeGrafter"/>
</dbReference>
<keyword evidence="1" id="KW-0560">Oxidoreductase</keyword>
<name>A0A3N2AQK7_9MICO</name>
<dbReference type="InterPro" id="IPR019920">
    <property type="entry name" value="F420-binding_dom_put"/>
</dbReference>
<feature type="domain" description="Pyridoxamine 5'-phosphate oxidase N-terminal" evidence="2">
    <location>
        <begin position="16"/>
        <end position="127"/>
    </location>
</feature>
<evidence type="ECO:0000313" key="3">
    <source>
        <dbReference type="EMBL" id="ROR65320.1"/>
    </source>
</evidence>
<dbReference type="PANTHER" id="PTHR35176">
    <property type="entry name" value="HEME OXYGENASE HI_0854-RELATED"/>
    <property type="match status" value="1"/>
</dbReference>
<dbReference type="SUPFAM" id="SSF50475">
    <property type="entry name" value="FMN-binding split barrel"/>
    <property type="match status" value="1"/>
</dbReference>